<dbReference type="PANTHER" id="PTHR30055">
    <property type="entry name" value="HTH-TYPE TRANSCRIPTIONAL REGULATOR RUTR"/>
    <property type="match status" value="1"/>
</dbReference>
<dbReference type="InterPro" id="IPR036271">
    <property type="entry name" value="Tet_transcr_reg_TetR-rel_C_sf"/>
</dbReference>
<dbReference type="EMBL" id="JBHRZH010000013">
    <property type="protein sequence ID" value="MFC3762327.1"/>
    <property type="molecule type" value="Genomic_DNA"/>
</dbReference>
<keyword evidence="1" id="KW-0678">Repressor</keyword>
<evidence type="ECO:0000313" key="8">
    <source>
        <dbReference type="Proteomes" id="UP001595699"/>
    </source>
</evidence>
<gene>
    <name evidence="7" type="ORF">ACFOUW_15910</name>
</gene>
<dbReference type="Gene3D" id="1.10.357.10">
    <property type="entry name" value="Tetracycline Repressor, domain 2"/>
    <property type="match status" value="1"/>
</dbReference>
<dbReference type="InterPro" id="IPR009057">
    <property type="entry name" value="Homeodomain-like_sf"/>
</dbReference>
<sequence length="199" mass="22106">MPKQVDHDERRRLLAEALWRITARDGLEAVSMRDVAAEAGVSSAQHYFASKDEMLGFAFEYMVERTVDHVYEAVDRERAAGWGAGASRDLLLESALQSLWTEADLLGQARVWVAFVARAAVRKEFAVVLKRAYDELHEGIVRILTYAVSAKETKPLDPAAAATELVALIDGLSLHCLIGVTTHEKAVETVTFHVRALFR</sequence>
<keyword evidence="3" id="KW-0238">DNA-binding</keyword>
<reference evidence="8" key="1">
    <citation type="journal article" date="2019" name="Int. J. Syst. Evol. Microbiol.">
        <title>The Global Catalogue of Microorganisms (GCM) 10K type strain sequencing project: providing services to taxonomists for standard genome sequencing and annotation.</title>
        <authorList>
            <consortium name="The Broad Institute Genomics Platform"/>
            <consortium name="The Broad Institute Genome Sequencing Center for Infectious Disease"/>
            <person name="Wu L."/>
            <person name="Ma J."/>
        </authorList>
    </citation>
    <scope>NUCLEOTIDE SEQUENCE [LARGE SCALE GENOMIC DNA]</scope>
    <source>
        <strain evidence="8">CGMCC 4.7241</strain>
    </source>
</reference>
<keyword evidence="2" id="KW-0805">Transcription regulation</keyword>
<dbReference type="InterPro" id="IPR039538">
    <property type="entry name" value="BetI_C"/>
</dbReference>
<evidence type="ECO:0000259" key="6">
    <source>
        <dbReference type="Pfam" id="PF13977"/>
    </source>
</evidence>
<keyword evidence="4" id="KW-0804">Transcription</keyword>
<evidence type="ECO:0000256" key="3">
    <source>
        <dbReference type="ARBA" id="ARBA00023125"/>
    </source>
</evidence>
<evidence type="ECO:0000256" key="1">
    <source>
        <dbReference type="ARBA" id="ARBA00022491"/>
    </source>
</evidence>
<proteinExistence type="predicted"/>
<dbReference type="SUPFAM" id="SSF46689">
    <property type="entry name" value="Homeodomain-like"/>
    <property type="match status" value="1"/>
</dbReference>
<organism evidence="7 8">
    <name type="scientific">Tenggerimyces flavus</name>
    <dbReference type="NCBI Taxonomy" id="1708749"/>
    <lineage>
        <taxon>Bacteria</taxon>
        <taxon>Bacillati</taxon>
        <taxon>Actinomycetota</taxon>
        <taxon>Actinomycetes</taxon>
        <taxon>Propionibacteriales</taxon>
        <taxon>Nocardioidaceae</taxon>
        <taxon>Tenggerimyces</taxon>
    </lineage>
</organism>
<dbReference type="Pfam" id="PF13977">
    <property type="entry name" value="TetR_C_6"/>
    <property type="match status" value="1"/>
</dbReference>
<dbReference type="Proteomes" id="UP001595699">
    <property type="component" value="Unassembled WGS sequence"/>
</dbReference>
<feature type="domain" description="BetI-type transcriptional repressor C-terminal" evidence="6">
    <location>
        <begin position="99"/>
        <end position="198"/>
    </location>
</feature>
<evidence type="ECO:0000259" key="5">
    <source>
        <dbReference type="Pfam" id="PF00440"/>
    </source>
</evidence>
<evidence type="ECO:0000256" key="2">
    <source>
        <dbReference type="ARBA" id="ARBA00023015"/>
    </source>
</evidence>
<evidence type="ECO:0000313" key="7">
    <source>
        <dbReference type="EMBL" id="MFC3762327.1"/>
    </source>
</evidence>
<feature type="domain" description="HTH tetR-type" evidence="5">
    <location>
        <begin position="17"/>
        <end position="55"/>
    </location>
</feature>
<evidence type="ECO:0000256" key="4">
    <source>
        <dbReference type="ARBA" id="ARBA00023163"/>
    </source>
</evidence>
<dbReference type="InterPro" id="IPR050109">
    <property type="entry name" value="HTH-type_TetR-like_transc_reg"/>
</dbReference>
<accession>A0ABV7YCH9</accession>
<keyword evidence="8" id="KW-1185">Reference proteome</keyword>
<dbReference type="RefSeq" id="WP_205117868.1">
    <property type="nucleotide sequence ID" value="NZ_JAFBCM010000001.1"/>
</dbReference>
<dbReference type="SUPFAM" id="SSF48498">
    <property type="entry name" value="Tetracyclin repressor-like, C-terminal domain"/>
    <property type="match status" value="1"/>
</dbReference>
<name>A0ABV7YCH9_9ACTN</name>
<dbReference type="Pfam" id="PF00440">
    <property type="entry name" value="TetR_N"/>
    <property type="match status" value="1"/>
</dbReference>
<dbReference type="PANTHER" id="PTHR30055:SF234">
    <property type="entry name" value="HTH-TYPE TRANSCRIPTIONAL REGULATOR BETI"/>
    <property type="match status" value="1"/>
</dbReference>
<dbReference type="InterPro" id="IPR001647">
    <property type="entry name" value="HTH_TetR"/>
</dbReference>
<comment type="caution">
    <text evidence="7">The sequence shown here is derived from an EMBL/GenBank/DDBJ whole genome shotgun (WGS) entry which is preliminary data.</text>
</comment>
<protein>
    <submittedName>
        <fullName evidence="7">TetR/AcrR family transcriptional regulator</fullName>
    </submittedName>
</protein>